<dbReference type="AlphaFoldDB" id="A0A644YZ49"/>
<protein>
    <submittedName>
        <fullName evidence="1">Uncharacterized protein</fullName>
    </submittedName>
</protein>
<reference evidence="1" key="1">
    <citation type="submission" date="2019-08" db="EMBL/GenBank/DDBJ databases">
        <authorList>
            <person name="Kucharzyk K."/>
            <person name="Murdoch R.W."/>
            <person name="Higgins S."/>
            <person name="Loffler F."/>
        </authorList>
    </citation>
    <scope>NUCLEOTIDE SEQUENCE</scope>
</reference>
<comment type="caution">
    <text evidence="1">The sequence shown here is derived from an EMBL/GenBank/DDBJ whole genome shotgun (WGS) entry which is preliminary data.</text>
</comment>
<proteinExistence type="predicted"/>
<evidence type="ECO:0000313" key="1">
    <source>
        <dbReference type="EMBL" id="MPM33318.1"/>
    </source>
</evidence>
<organism evidence="1">
    <name type="scientific">bioreactor metagenome</name>
    <dbReference type="NCBI Taxonomy" id="1076179"/>
    <lineage>
        <taxon>unclassified sequences</taxon>
        <taxon>metagenomes</taxon>
        <taxon>ecological metagenomes</taxon>
    </lineage>
</organism>
<dbReference type="EMBL" id="VSSQ01006623">
    <property type="protein sequence ID" value="MPM33318.1"/>
    <property type="molecule type" value="Genomic_DNA"/>
</dbReference>
<sequence length="52" mass="5482">MVLPIITAKKILAAKVIINILTMELTNSGIAESTSPLSAVITNIQFVPCIGE</sequence>
<gene>
    <name evidence="1" type="ORF">SDC9_79891</name>
</gene>
<name>A0A644YZ49_9ZZZZ</name>
<accession>A0A644YZ49</accession>